<evidence type="ECO:0000313" key="4">
    <source>
        <dbReference type="Proteomes" id="UP001230188"/>
    </source>
</evidence>
<dbReference type="Proteomes" id="UP001230188">
    <property type="component" value="Unassembled WGS sequence"/>
</dbReference>
<keyword evidence="2" id="KW-0812">Transmembrane</keyword>
<feature type="region of interest" description="Disordered" evidence="1">
    <location>
        <begin position="1"/>
        <end position="40"/>
    </location>
</feature>
<feature type="transmembrane region" description="Helical" evidence="2">
    <location>
        <begin position="163"/>
        <end position="185"/>
    </location>
</feature>
<reference evidence="3" key="1">
    <citation type="submission" date="2023-01" db="EMBL/GenBank/DDBJ databases">
        <title>Metagenome sequencing of chrysophaentin producing Chrysophaeum taylorii.</title>
        <authorList>
            <person name="Davison J."/>
            <person name="Bewley C."/>
        </authorList>
    </citation>
    <scope>NUCLEOTIDE SEQUENCE</scope>
    <source>
        <strain evidence="3">NIES-1699</strain>
    </source>
</reference>
<feature type="non-terminal residue" evidence="3">
    <location>
        <position position="484"/>
    </location>
</feature>
<accession>A0AAD7XQL9</accession>
<evidence type="ECO:0000256" key="2">
    <source>
        <dbReference type="SAM" id="Phobius"/>
    </source>
</evidence>
<feature type="transmembrane region" description="Helical" evidence="2">
    <location>
        <begin position="450"/>
        <end position="477"/>
    </location>
</feature>
<feature type="compositionally biased region" description="Polar residues" evidence="1">
    <location>
        <begin position="12"/>
        <end position="37"/>
    </location>
</feature>
<dbReference type="EMBL" id="JAQMWT010000011">
    <property type="protein sequence ID" value="KAJ8614132.1"/>
    <property type="molecule type" value="Genomic_DNA"/>
</dbReference>
<keyword evidence="2" id="KW-1133">Transmembrane helix</keyword>
<feature type="transmembrane region" description="Helical" evidence="2">
    <location>
        <begin position="231"/>
        <end position="251"/>
    </location>
</feature>
<keyword evidence="4" id="KW-1185">Reference proteome</keyword>
<protein>
    <submittedName>
        <fullName evidence="3">Uncharacterized protein</fullName>
    </submittedName>
</protein>
<feature type="transmembrane region" description="Helical" evidence="2">
    <location>
        <begin position="408"/>
        <end position="430"/>
    </location>
</feature>
<organism evidence="3 4">
    <name type="scientific">Chrysophaeum taylorii</name>
    <dbReference type="NCBI Taxonomy" id="2483200"/>
    <lineage>
        <taxon>Eukaryota</taxon>
        <taxon>Sar</taxon>
        <taxon>Stramenopiles</taxon>
        <taxon>Ochrophyta</taxon>
        <taxon>Pelagophyceae</taxon>
        <taxon>Pelagomonadales</taxon>
        <taxon>Pelagomonadaceae</taxon>
        <taxon>Chrysophaeum</taxon>
    </lineage>
</organism>
<comment type="caution">
    <text evidence="3">The sequence shown here is derived from an EMBL/GenBank/DDBJ whole genome shotgun (WGS) entry which is preliminary data.</text>
</comment>
<proteinExistence type="predicted"/>
<dbReference type="AlphaFoldDB" id="A0AAD7XQL9"/>
<feature type="transmembrane region" description="Helical" evidence="2">
    <location>
        <begin position="333"/>
        <end position="356"/>
    </location>
</feature>
<evidence type="ECO:0000256" key="1">
    <source>
        <dbReference type="SAM" id="MobiDB-lite"/>
    </source>
</evidence>
<gene>
    <name evidence="3" type="ORF">CTAYLR_004641</name>
</gene>
<sequence>SNGIGGSRKKTVNQTVSEKNYHSSMEGRSQGDGSSDTDGLDIVYATTQEGDAEHEEAARTVEELWAEFDRMRAQGDKLGLRFEKMTERLGALENKMMANIDRLSLSADSARDSEVVALEADDEVDQVIWDVHSLAYASYYYRTIEMLVAGDGTMLPSSKDIGWIAHVLVAAFLIFLQIFAMQSVWQSNWLFFKWSKYDDDSEAFPQGEDGPSNWHYMINLFGDRDNYSYEGVPIMTMISLFFVVVMLALQIRPEIEKCKMEMVAFVEPEPITTEKAKHDLNIERSPPRDKIARLLAAYFLRVLKLCLLLSFYDLTMIILGASDGPVELLMSSLALLFVLDVDNFVGVDLLNFGLVFDIKKDDSHKRLTLPQRQARSTQWITAMIANARRASARPGGHRRVAFLHRNSVHFRTLVSIILTFSCAFAGQRLTSHGKYMIYDDDADAEGRFRVLRAIFMINRFVILAFLLIEVHVCSLVVRRRLVCV</sequence>
<keyword evidence="2" id="KW-0472">Membrane</keyword>
<name>A0AAD7XQL9_9STRA</name>
<feature type="transmembrane region" description="Helical" evidence="2">
    <location>
        <begin position="298"/>
        <end position="321"/>
    </location>
</feature>
<evidence type="ECO:0000313" key="3">
    <source>
        <dbReference type="EMBL" id="KAJ8614132.1"/>
    </source>
</evidence>